<reference evidence="3" key="2">
    <citation type="submission" date="2020-09" db="EMBL/GenBank/DDBJ databases">
        <authorList>
            <person name="Kikuchi T."/>
        </authorList>
    </citation>
    <scope>NUCLEOTIDE SEQUENCE</scope>
    <source>
        <strain evidence="3">Ka4C1</strain>
    </source>
</reference>
<keyword evidence="5" id="KW-1185">Reference proteome</keyword>
<evidence type="ECO:0000313" key="6">
    <source>
        <dbReference type="WBParaSite" id="BXY_1134600.1"/>
    </source>
</evidence>
<evidence type="ECO:0000313" key="3">
    <source>
        <dbReference type="EMBL" id="CAD5211591.1"/>
    </source>
</evidence>
<keyword evidence="2" id="KW-0472">Membrane</keyword>
<proteinExistence type="predicted"/>
<dbReference type="OrthoDB" id="2359216at2759"/>
<dbReference type="EMBL" id="CAJFCV020000001">
    <property type="protein sequence ID" value="CAG9088669.1"/>
    <property type="molecule type" value="Genomic_DNA"/>
</dbReference>
<dbReference type="Proteomes" id="UP000659654">
    <property type="component" value="Unassembled WGS sequence"/>
</dbReference>
<sequence length="623" mass="72096">MEIHPGYATQNRIETSYRQTHEVEALRVIHLNQLCTDLVAIKDKTMDPVAYVRYVMASLFDNLDVDLCQIGPRNDRSHEDLAQRLSCLIGFDSTSFKTIISSHELIEEFVDRFSRHAENSLADPRQANNSLYIWLLKGYLYHLLPTTPDAISYVKTANWFRKNYLAKKREKFTTPFRLLKDEVYSELARTFNESDLDEGNVYLRLFHFVELLLVNMTSLSITPTPAQLVSISVLVEYYVQFVLADGGDKDVQLLRNRLRLNHQFAQILAPFLKRNLAQSNIDNTFLMCFEIVANLLYPSPDICQNEEKLRIFVEMSTFYFVDLLHLIVEKMKNSNVEVLLTMNVLPMYTELFNAEFVRILCALRLNATEFLEPIEQKLKIFVTEPEEISPDDSISHRISSFMNTIIPSDDDCLKSRAKLFLKTISERLQSPYAVYPPDHTRSERQSAPPEVSINSTAATSLDQTAGNKTLERSIWMKNAVPDYITDPWTQMYHLTPKGIDQVIRREAQFDFSRFKNRLNLHRPSRWQCKPVYDYLSHLSVKLSRHPLVVKLKRLSKNEVVGPIVSLALQPASPVKGVPVYGKNIPRQPETINLRFFSYYPVLLIIILVIFKVFTAFLHTLRVL</sequence>
<accession>A0A1I7SE88</accession>
<gene>
    <name evidence="3" type="ORF">BXYJ_LOCUS2505</name>
</gene>
<keyword evidence="2" id="KW-0812">Transmembrane</keyword>
<evidence type="ECO:0000256" key="1">
    <source>
        <dbReference type="SAM" id="MobiDB-lite"/>
    </source>
</evidence>
<evidence type="ECO:0000313" key="5">
    <source>
        <dbReference type="Proteomes" id="UP000659654"/>
    </source>
</evidence>
<dbReference type="Proteomes" id="UP000095284">
    <property type="component" value="Unplaced"/>
</dbReference>
<dbReference type="AlphaFoldDB" id="A0A1I7SE88"/>
<evidence type="ECO:0000256" key="2">
    <source>
        <dbReference type="SAM" id="Phobius"/>
    </source>
</evidence>
<reference evidence="6" key="1">
    <citation type="submission" date="2016-11" db="UniProtKB">
        <authorList>
            <consortium name="WormBaseParasite"/>
        </authorList>
    </citation>
    <scope>IDENTIFICATION</scope>
</reference>
<name>A0A1I7SE88_BURXY</name>
<keyword evidence="2" id="KW-1133">Transmembrane helix</keyword>
<organism evidence="4 6">
    <name type="scientific">Bursaphelenchus xylophilus</name>
    <name type="common">Pinewood nematode worm</name>
    <name type="synonym">Aphelenchoides xylophilus</name>
    <dbReference type="NCBI Taxonomy" id="6326"/>
    <lineage>
        <taxon>Eukaryota</taxon>
        <taxon>Metazoa</taxon>
        <taxon>Ecdysozoa</taxon>
        <taxon>Nematoda</taxon>
        <taxon>Chromadorea</taxon>
        <taxon>Rhabditida</taxon>
        <taxon>Tylenchina</taxon>
        <taxon>Tylenchomorpha</taxon>
        <taxon>Aphelenchoidea</taxon>
        <taxon>Aphelenchoididae</taxon>
        <taxon>Bursaphelenchus</taxon>
    </lineage>
</organism>
<feature type="compositionally biased region" description="Polar residues" evidence="1">
    <location>
        <begin position="452"/>
        <end position="462"/>
    </location>
</feature>
<dbReference type="Proteomes" id="UP000582659">
    <property type="component" value="Unassembled WGS sequence"/>
</dbReference>
<protein>
    <submittedName>
        <fullName evidence="3">(pine wood nematode) hypothetical protein</fullName>
    </submittedName>
</protein>
<dbReference type="WBParaSite" id="BXY_1134600.1">
    <property type="protein sequence ID" value="BXY_1134600.1"/>
    <property type="gene ID" value="BXY_1134600"/>
</dbReference>
<feature type="transmembrane region" description="Helical" evidence="2">
    <location>
        <begin position="596"/>
        <end position="617"/>
    </location>
</feature>
<feature type="region of interest" description="Disordered" evidence="1">
    <location>
        <begin position="434"/>
        <end position="462"/>
    </location>
</feature>
<dbReference type="EMBL" id="CAJFDI010000001">
    <property type="protein sequence ID" value="CAD5211591.1"/>
    <property type="molecule type" value="Genomic_DNA"/>
</dbReference>
<evidence type="ECO:0000313" key="4">
    <source>
        <dbReference type="Proteomes" id="UP000095284"/>
    </source>
</evidence>